<dbReference type="InterPro" id="IPR018490">
    <property type="entry name" value="cNMP-bd_dom_sf"/>
</dbReference>
<evidence type="ECO:0000259" key="7">
    <source>
        <dbReference type="Pfam" id="PF00520"/>
    </source>
</evidence>
<keyword evidence="3 6" id="KW-1133">Transmembrane helix</keyword>
<dbReference type="Proteomes" id="UP001190700">
    <property type="component" value="Unassembled WGS sequence"/>
</dbReference>
<keyword evidence="9" id="KW-1185">Reference proteome</keyword>
<feature type="transmembrane region" description="Helical" evidence="6">
    <location>
        <begin position="402"/>
        <end position="422"/>
    </location>
</feature>
<dbReference type="Gene3D" id="1.10.287.70">
    <property type="match status" value="1"/>
</dbReference>
<dbReference type="PANTHER" id="PTHR47823:SF11">
    <property type="entry name" value="K+-CHANNEL ERG AND RELATED PROTEINS"/>
    <property type="match status" value="1"/>
</dbReference>
<dbReference type="GO" id="GO:0016020">
    <property type="term" value="C:membrane"/>
    <property type="evidence" value="ECO:0007669"/>
    <property type="project" value="UniProtKB-SubCell"/>
</dbReference>
<keyword evidence="4 6" id="KW-0472">Membrane</keyword>
<dbReference type="PANTHER" id="PTHR47823">
    <property type="entry name" value="ION_TRANS DOMAIN-CONTAINING PROTEIN"/>
    <property type="match status" value="1"/>
</dbReference>
<dbReference type="Gene3D" id="1.10.287.630">
    <property type="entry name" value="Helix hairpin bin"/>
    <property type="match status" value="1"/>
</dbReference>
<feature type="region of interest" description="Disordered" evidence="5">
    <location>
        <begin position="174"/>
        <end position="194"/>
    </location>
</feature>
<proteinExistence type="predicted"/>
<feature type="compositionally biased region" description="Low complexity" evidence="5">
    <location>
        <begin position="182"/>
        <end position="194"/>
    </location>
</feature>
<dbReference type="PRINTS" id="PR01463">
    <property type="entry name" value="EAGCHANLFMLY"/>
</dbReference>
<comment type="subcellular location">
    <subcellularLocation>
        <location evidence="1">Membrane</location>
        <topology evidence="1">Multi-pass membrane protein</topology>
    </subcellularLocation>
</comment>
<evidence type="ECO:0000256" key="5">
    <source>
        <dbReference type="SAM" id="MobiDB-lite"/>
    </source>
</evidence>
<accession>A0AAE0GIN0</accession>
<feature type="domain" description="Ion transport" evidence="7">
    <location>
        <begin position="237"/>
        <end position="498"/>
    </location>
</feature>
<sequence>MAALAVAARGYIYAQALLELFSTCLDKCRTQMNSLNVFRGSHLSKDRDGPASKASKIASSGQVVIQATINNRELLEEYLTTAAATTPTVMTPVSTRPKSSNSLNTRLRRTVATRYRLTKTWMKRSRKKWSSKKRIPLEGGCDVRLEHLCMGSAASIPQKDLADSGATEIAQLSATGETVTQSSPSPAFSSTTTNNFSMRADSDVSDCDSIESSVHVPAVVRYLNQFVIWPEGPKRICWDCMQAVIILYLAVMIPYRMGFNVTAVGAAYFWEFSCDIYFYLDIFVNFFTAFWRETDIDTIFVCDVRDIAINYISSWFFIDAIACLPLDLISKIINDKFVCSFYETGCGDDGSSSGAQALRLLKLFRMFRLLKLIHLMRVGRMLERWQDQLIFIDSLVTLMKTAVTMFLLSHWLGCMYATAYLFERNELGFDGSDREYTEYDSTTAYVGMLYWAVQTVTTVGYGNVSAYTVDEQLIAIAAMLIGGFVFSWLITSIFNSLNPDSTQRRLADRMSRVLEYLRGHQLPRDLATRILAYYRKQNNTTFDEKQLHRELPTVLRFELFSHLYYPFLQQVPALVGADSMFLNQVCAELGLVTFPGACAIYNFEDFCEELYIIKQGTVNIIKGGKFPFQR</sequence>
<dbReference type="EMBL" id="LGRX02005318">
    <property type="protein sequence ID" value="KAK3278700.1"/>
    <property type="molecule type" value="Genomic_DNA"/>
</dbReference>
<gene>
    <name evidence="8" type="ORF">CYMTET_13376</name>
</gene>
<feature type="transmembrane region" description="Helical" evidence="6">
    <location>
        <begin position="276"/>
        <end position="291"/>
    </location>
</feature>
<feature type="transmembrane region" description="Helical" evidence="6">
    <location>
        <begin position="473"/>
        <end position="494"/>
    </location>
</feature>
<dbReference type="Gene3D" id="2.60.120.10">
    <property type="entry name" value="Jelly Rolls"/>
    <property type="match status" value="1"/>
</dbReference>
<feature type="transmembrane region" description="Helical" evidence="6">
    <location>
        <begin position="244"/>
        <end position="270"/>
    </location>
</feature>
<evidence type="ECO:0000256" key="2">
    <source>
        <dbReference type="ARBA" id="ARBA00022692"/>
    </source>
</evidence>
<dbReference type="InterPro" id="IPR003938">
    <property type="entry name" value="K_chnl_volt-dep_EAG/ELK/ERG"/>
</dbReference>
<dbReference type="InterPro" id="IPR005821">
    <property type="entry name" value="Ion_trans_dom"/>
</dbReference>
<keyword evidence="2 6" id="KW-0812">Transmembrane</keyword>
<evidence type="ECO:0000313" key="9">
    <source>
        <dbReference type="Proteomes" id="UP001190700"/>
    </source>
</evidence>
<reference evidence="8 9" key="1">
    <citation type="journal article" date="2015" name="Genome Biol. Evol.">
        <title>Comparative Genomics of a Bacterivorous Green Alga Reveals Evolutionary Causalities and Consequences of Phago-Mixotrophic Mode of Nutrition.</title>
        <authorList>
            <person name="Burns J.A."/>
            <person name="Paasch A."/>
            <person name="Narechania A."/>
            <person name="Kim E."/>
        </authorList>
    </citation>
    <scope>NUCLEOTIDE SEQUENCE [LARGE SCALE GENOMIC DNA]</scope>
    <source>
        <strain evidence="8 9">PLY_AMNH</strain>
    </source>
</reference>
<evidence type="ECO:0000313" key="8">
    <source>
        <dbReference type="EMBL" id="KAK3278700.1"/>
    </source>
</evidence>
<evidence type="ECO:0000256" key="4">
    <source>
        <dbReference type="ARBA" id="ARBA00023136"/>
    </source>
</evidence>
<dbReference type="SUPFAM" id="SSF51206">
    <property type="entry name" value="cAMP-binding domain-like"/>
    <property type="match status" value="1"/>
</dbReference>
<dbReference type="GO" id="GO:0005249">
    <property type="term" value="F:voltage-gated potassium channel activity"/>
    <property type="evidence" value="ECO:0007669"/>
    <property type="project" value="InterPro"/>
</dbReference>
<evidence type="ECO:0000256" key="1">
    <source>
        <dbReference type="ARBA" id="ARBA00004141"/>
    </source>
</evidence>
<protein>
    <recommendedName>
        <fullName evidence="7">Ion transport domain-containing protein</fullName>
    </recommendedName>
</protein>
<comment type="caution">
    <text evidence="8">The sequence shown here is derived from an EMBL/GenBank/DDBJ whole genome shotgun (WGS) entry which is preliminary data.</text>
</comment>
<dbReference type="SUPFAM" id="SSF81324">
    <property type="entry name" value="Voltage-gated potassium channels"/>
    <property type="match status" value="1"/>
</dbReference>
<dbReference type="Pfam" id="PF00520">
    <property type="entry name" value="Ion_trans"/>
    <property type="match status" value="1"/>
</dbReference>
<evidence type="ECO:0000256" key="6">
    <source>
        <dbReference type="SAM" id="Phobius"/>
    </source>
</evidence>
<dbReference type="InterPro" id="IPR014710">
    <property type="entry name" value="RmlC-like_jellyroll"/>
</dbReference>
<name>A0AAE0GIN0_9CHLO</name>
<dbReference type="AlphaFoldDB" id="A0AAE0GIN0"/>
<evidence type="ECO:0000256" key="3">
    <source>
        <dbReference type="ARBA" id="ARBA00022989"/>
    </source>
</evidence>
<feature type="transmembrane region" description="Helical" evidence="6">
    <location>
        <begin position="442"/>
        <end position="461"/>
    </location>
</feature>
<organism evidence="8 9">
    <name type="scientific">Cymbomonas tetramitiformis</name>
    <dbReference type="NCBI Taxonomy" id="36881"/>
    <lineage>
        <taxon>Eukaryota</taxon>
        <taxon>Viridiplantae</taxon>
        <taxon>Chlorophyta</taxon>
        <taxon>Pyramimonadophyceae</taxon>
        <taxon>Pyramimonadales</taxon>
        <taxon>Pyramimonadaceae</taxon>
        <taxon>Cymbomonas</taxon>
    </lineage>
</organism>